<accession>A0A749KU37</accession>
<evidence type="ECO:0008006" key="2">
    <source>
        <dbReference type="Google" id="ProtNLM"/>
    </source>
</evidence>
<organism evidence="1">
    <name type="scientific">Salmonella enterica</name>
    <name type="common">Salmonella choleraesuis</name>
    <dbReference type="NCBI Taxonomy" id="28901"/>
    <lineage>
        <taxon>Bacteria</taxon>
        <taxon>Pseudomonadati</taxon>
        <taxon>Pseudomonadota</taxon>
        <taxon>Gammaproteobacteria</taxon>
        <taxon>Enterobacterales</taxon>
        <taxon>Enterobacteriaceae</taxon>
        <taxon>Salmonella</taxon>
    </lineage>
</organism>
<reference evidence="1" key="1">
    <citation type="journal article" date="2018" name="Genome Biol.">
        <title>SKESA: strategic k-mer extension for scrupulous assemblies.</title>
        <authorList>
            <person name="Souvorov A."/>
            <person name="Agarwala R."/>
            <person name="Lipman D.J."/>
        </authorList>
    </citation>
    <scope>NUCLEOTIDE SEQUENCE</scope>
    <source>
        <strain evidence="1">MA.8719/97</strain>
    </source>
</reference>
<reference evidence="1" key="2">
    <citation type="submission" date="2020-02" db="EMBL/GenBank/DDBJ databases">
        <authorList>
            <consortium name="NCBI Pathogen Detection Project"/>
        </authorList>
    </citation>
    <scope>NUCLEOTIDE SEQUENCE</scope>
    <source>
        <strain evidence="1">MA.8719/97</strain>
    </source>
</reference>
<dbReference type="AlphaFoldDB" id="A0A749KU37"/>
<protein>
    <recommendedName>
        <fullName evidence="2">Cytoplasmic protein</fullName>
    </recommendedName>
</protein>
<dbReference type="EMBL" id="DAAVTR010000003">
    <property type="protein sequence ID" value="HAF5732545.1"/>
    <property type="molecule type" value="Genomic_DNA"/>
</dbReference>
<evidence type="ECO:0000313" key="1">
    <source>
        <dbReference type="EMBL" id="HAF5732545.1"/>
    </source>
</evidence>
<comment type="caution">
    <text evidence="1">The sequence shown here is derived from an EMBL/GenBank/DDBJ whole genome shotgun (WGS) entry which is preliminary data.</text>
</comment>
<gene>
    <name evidence="1" type="ORF">G8N22_000960</name>
</gene>
<proteinExistence type="predicted"/>
<name>A0A749KU37_SALER</name>
<sequence length="92" mass="10941">MCYAYDNTDIGEQIRVSTRHTNNLKKWRDNDHISHILFALSRDLPDGETQKLKNKRLFLKQTNHNLLLSLTPPAHRQRVLPSEHHYRKKIIT</sequence>